<name>A0ABV9KKU2_9RHOB</name>
<dbReference type="InterPro" id="IPR005183">
    <property type="entry name" value="DUF305_CopM-like"/>
</dbReference>
<evidence type="ECO:0000313" key="4">
    <source>
        <dbReference type="Proteomes" id="UP001595973"/>
    </source>
</evidence>
<dbReference type="Gene3D" id="1.20.1260.10">
    <property type="match status" value="1"/>
</dbReference>
<feature type="transmembrane region" description="Helical" evidence="1">
    <location>
        <begin position="39"/>
        <end position="59"/>
    </location>
</feature>
<dbReference type="InterPro" id="IPR012347">
    <property type="entry name" value="Ferritin-like"/>
</dbReference>
<keyword evidence="1" id="KW-1133">Transmembrane helix</keyword>
<feature type="domain" description="DUF305" evidence="2">
    <location>
        <begin position="92"/>
        <end position="153"/>
    </location>
</feature>
<feature type="transmembrane region" description="Helical" evidence="1">
    <location>
        <begin position="65"/>
        <end position="84"/>
    </location>
</feature>
<feature type="transmembrane region" description="Helical" evidence="1">
    <location>
        <begin position="6"/>
        <end position="27"/>
    </location>
</feature>
<dbReference type="RefSeq" id="WP_380720184.1">
    <property type="nucleotide sequence ID" value="NZ_JBHSGI010000029.1"/>
</dbReference>
<keyword evidence="1" id="KW-0812">Transmembrane</keyword>
<protein>
    <submittedName>
        <fullName evidence="3">DUF305 domain-containing protein</fullName>
    </submittedName>
</protein>
<evidence type="ECO:0000256" key="1">
    <source>
        <dbReference type="SAM" id="Phobius"/>
    </source>
</evidence>
<keyword evidence="1" id="KW-0472">Membrane</keyword>
<keyword evidence="4" id="KW-1185">Reference proteome</keyword>
<evidence type="ECO:0000259" key="2">
    <source>
        <dbReference type="Pfam" id="PF03713"/>
    </source>
</evidence>
<comment type="caution">
    <text evidence="3">The sequence shown here is derived from an EMBL/GenBank/DDBJ whole genome shotgun (WGS) entry which is preliminary data.</text>
</comment>
<accession>A0ABV9KKU2</accession>
<organism evidence="3 4">
    <name type="scientific">Seohaeicola nanhaiensis</name>
    <dbReference type="NCBI Taxonomy" id="1387282"/>
    <lineage>
        <taxon>Bacteria</taxon>
        <taxon>Pseudomonadati</taxon>
        <taxon>Pseudomonadota</taxon>
        <taxon>Alphaproteobacteria</taxon>
        <taxon>Rhodobacterales</taxon>
        <taxon>Roseobacteraceae</taxon>
        <taxon>Seohaeicola</taxon>
    </lineage>
</organism>
<dbReference type="EMBL" id="JBHSGI010000029">
    <property type="protein sequence ID" value="MFC4670785.1"/>
    <property type="molecule type" value="Genomic_DNA"/>
</dbReference>
<dbReference type="Proteomes" id="UP001595973">
    <property type="component" value="Unassembled WGS sequence"/>
</dbReference>
<sequence length="282" mass="30708">MNYRRFFAMIATSTLVMFGLMYLNTYLFSHIFFSETRAYMALLMGAVMAVIMLVFMLSMYSNRTLNVAIFVGAAVLFAISLWLVRSQATVQDRSYMRAMIPHHSIAIMTSTRANIDDARVRKLADEIIYAQDKEIAEMRYLIADIGNNGKATAAPAQDAAQIVDAEAALASEVQATIDPEFLSDDEVLLAFPNGRSCTFTYTGDSPAVLAIGSGTESTAALVKISGDLVRLAGTETNGGGGRFASGPLAVEILPTDEADWYDMIVSAGDYRAGFRGQYICSR</sequence>
<evidence type="ECO:0000313" key="3">
    <source>
        <dbReference type="EMBL" id="MFC4670785.1"/>
    </source>
</evidence>
<gene>
    <name evidence="3" type="ORF">ACFO5X_19700</name>
</gene>
<dbReference type="Pfam" id="PF03713">
    <property type="entry name" value="DUF305"/>
    <property type="match status" value="1"/>
</dbReference>
<proteinExistence type="predicted"/>
<reference evidence="4" key="1">
    <citation type="journal article" date="2019" name="Int. J. Syst. Evol. Microbiol.">
        <title>The Global Catalogue of Microorganisms (GCM) 10K type strain sequencing project: providing services to taxonomists for standard genome sequencing and annotation.</title>
        <authorList>
            <consortium name="The Broad Institute Genomics Platform"/>
            <consortium name="The Broad Institute Genome Sequencing Center for Infectious Disease"/>
            <person name="Wu L."/>
            <person name="Ma J."/>
        </authorList>
    </citation>
    <scope>NUCLEOTIDE SEQUENCE [LARGE SCALE GENOMIC DNA]</scope>
    <source>
        <strain evidence="4">CGMCC 4.7283</strain>
    </source>
</reference>